<gene>
    <name evidence="13" type="ORF">MNBD_GAMMA05-693</name>
</gene>
<comment type="similarity">
    <text evidence="3">Belongs to the FliF family.</text>
</comment>
<feature type="transmembrane region" description="Helical" evidence="10">
    <location>
        <begin position="22"/>
        <end position="41"/>
    </location>
</feature>
<dbReference type="InterPro" id="IPR006182">
    <property type="entry name" value="FliF_N_dom"/>
</dbReference>
<dbReference type="GO" id="GO:0009431">
    <property type="term" value="C:bacterial-type flagellum basal body, MS ring"/>
    <property type="evidence" value="ECO:0007669"/>
    <property type="project" value="InterPro"/>
</dbReference>
<protein>
    <submittedName>
        <fullName evidence="13">Flagellar M-ring protein FliF</fullName>
    </submittedName>
</protein>
<evidence type="ECO:0000256" key="8">
    <source>
        <dbReference type="ARBA" id="ARBA00023143"/>
    </source>
</evidence>
<reference evidence="13" key="1">
    <citation type="submission" date="2018-06" db="EMBL/GenBank/DDBJ databases">
        <authorList>
            <person name="Zhirakovskaya E."/>
        </authorList>
    </citation>
    <scope>NUCLEOTIDE SEQUENCE</scope>
</reference>
<evidence type="ECO:0000313" key="13">
    <source>
        <dbReference type="EMBL" id="VAW52180.1"/>
    </source>
</evidence>
<dbReference type="Pfam" id="PF08345">
    <property type="entry name" value="YscJ_FliF_C"/>
    <property type="match status" value="1"/>
</dbReference>
<dbReference type="InterPro" id="IPR043427">
    <property type="entry name" value="YscJ/FliF"/>
</dbReference>
<dbReference type="Gene3D" id="3.30.300.30">
    <property type="match status" value="1"/>
</dbReference>
<dbReference type="Pfam" id="PF01514">
    <property type="entry name" value="YscJ_FliF"/>
    <property type="match status" value="1"/>
</dbReference>
<dbReference type="InterPro" id="IPR045851">
    <property type="entry name" value="AMP-bd_C_sf"/>
</dbReference>
<keyword evidence="13" id="KW-0282">Flagellum</keyword>
<evidence type="ECO:0000256" key="5">
    <source>
        <dbReference type="ARBA" id="ARBA00022692"/>
    </source>
</evidence>
<dbReference type="InterPro" id="IPR013556">
    <property type="entry name" value="Flag_M-ring_C"/>
</dbReference>
<organism evidence="13">
    <name type="scientific">hydrothermal vent metagenome</name>
    <dbReference type="NCBI Taxonomy" id="652676"/>
    <lineage>
        <taxon>unclassified sequences</taxon>
        <taxon>metagenomes</taxon>
        <taxon>ecological metagenomes</taxon>
    </lineage>
</organism>
<dbReference type="InterPro" id="IPR000067">
    <property type="entry name" value="FlgMring_FliF"/>
</dbReference>
<feature type="region of interest" description="Disordered" evidence="9">
    <location>
        <begin position="274"/>
        <end position="337"/>
    </location>
</feature>
<keyword evidence="13" id="KW-0969">Cilium</keyword>
<evidence type="ECO:0000256" key="3">
    <source>
        <dbReference type="ARBA" id="ARBA00007971"/>
    </source>
</evidence>
<evidence type="ECO:0000256" key="2">
    <source>
        <dbReference type="ARBA" id="ARBA00004651"/>
    </source>
</evidence>
<keyword evidence="5 10" id="KW-0812">Transmembrane</keyword>
<dbReference type="AlphaFoldDB" id="A0A3B0WI64"/>
<evidence type="ECO:0000256" key="7">
    <source>
        <dbReference type="ARBA" id="ARBA00023136"/>
    </source>
</evidence>
<keyword evidence="8" id="KW-0975">Bacterial flagellum</keyword>
<dbReference type="PIRSF" id="PIRSF004862">
    <property type="entry name" value="FliF"/>
    <property type="match status" value="1"/>
</dbReference>
<evidence type="ECO:0000256" key="6">
    <source>
        <dbReference type="ARBA" id="ARBA00022989"/>
    </source>
</evidence>
<feature type="compositionally biased region" description="Basic and acidic residues" evidence="9">
    <location>
        <begin position="274"/>
        <end position="288"/>
    </location>
</feature>
<dbReference type="NCBIfam" id="TIGR00206">
    <property type="entry name" value="fliF"/>
    <property type="match status" value="1"/>
</dbReference>
<accession>A0A3B0WI64</accession>
<keyword evidence="4" id="KW-1003">Cell membrane</keyword>
<feature type="compositionally biased region" description="Polar residues" evidence="9">
    <location>
        <begin position="292"/>
        <end position="302"/>
    </location>
</feature>
<proteinExistence type="inferred from homology"/>
<sequence length="544" mass="58598">MTADNVAVQAQGFGSLPALRQLGLMVGLAISVALGVTVAMWSQTPNYSMLYGNLTAKDLSEVTSVLNTSGIMYQLEPTSGGVMVPADKIHEARMKLANSGFSGKSEDGYELLDEDQGLGSNRFLLKARYQRALEGELAQSITRLNMVQSARVHLAIPKQSAFARKSSSPSASVVLNLYPGRTINEVQTAGIINIVASSVPGLDSESVTVVDDKGRLLSSKGSQSDMMLSGSQFDYTRKLEDRYSRRIIEIISPIVGVEGVRAQVVAEVDFISHEETKESYSPEQKAVRSEQLFEQNSSQQGPSGIPGALTNQPPAGGSTDTSTENTAGVNGNNSSRTLRNYELDRTISHVRQSPTTLKRLSVAVIVDYRAIVSKKGKITREPLSEEEIQYVTTLVKEAVGLNEQRGDTLNIVNTQFKLPEEVESLPEVPIWEQPWVFSVAKQALGGLFVILMVFGVLRPMLNSLAKQGENHAAALAALPSGEYVPASEAGNDRVTLSNQKAGGLPLQPGQQPNGQQLLDMASGIVNEDPKRAAQVLNTWVEADG</sequence>
<evidence type="ECO:0000256" key="4">
    <source>
        <dbReference type="ARBA" id="ARBA00022475"/>
    </source>
</evidence>
<evidence type="ECO:0000256" key="10">
    <source>
        <dbReference type="SAM" id="Phobius"/>
    </source>
</evidence>
<dbReference type="PANTHER" id="PTHR30046">
    <property type="entry name" value="FLAGELLAR M-RING PROTEIN"/>
    <property type="match status" value="1"/>
</dbReference>
<evidence type="ECO:0000256" key="1">
    <source>
        <dbReference type="ARBA" id="ARBA00004117"/>
    </source>
</evidence>
<dbReference type="GO" id="GO:0071973">
    <property type="term" value="P:bacterial-type flagellum-dependent cell motility"/>
    <property type="evidence" value="ECO:0007669"/>
    <property type="project" value="InterPro"/>
</dbReference>
<feature type="compositionally biased region" description="Polar residues" evidence="9">
    <location>
        <begin position="309"/>
        <end position="337"/>
    </location>
</feature>
<feature type="domain" description="Flagellar M-ring C-terminal" evidence="12">
    <location>
        <begin position="252"/>
        <end position="416"/>
    </location>
</feature>
<feature type="domain" description="Flagellar M-ring N-terminal" evidence="11">
    <location>
        <begin position="43"/>
        <end position="218"/>
    </location>
</feature>
<evidence type="ECO:0000256" key="9">
    <source>
        <dbReference type="SAM" id="MobiDB-lite"/>
    </source>
</evidence>
<feature type="transmembrane region" description="Helical" evidence="10">
    <location>
        <begin position="435"/>
        <end position="457"/>
    </location>
</feature>
<dbReference type="GO" id="GO:0003774">
    <property type="term" value="F:cytoskeletal motor activity"/>
    <property type="evidence" value="ECO:0007669"/>
    <property type="project" value="InterPro"/>
</dbReference>
<dbReference type="GO" id="GO:0005886">
    <property type="term" value="C:plasma membrane"/>
    <property type="evidence" value="ECO:0007669"/>
    <property type="project" value="UniProtKB-SubCell"/>
</dbReference>
<dbReference type="PRINTS" id="PR01009">
    <property type="entry name" value="FLGMRINGFLIF"/>
</dbReference>
<keyword evidence="6 10" id="KW-1133">Transmembrane helix</keyword>
<dbReference type="EMBL" id="UOFE01000024">
    <property type="protein sequence ID" value="VAW52180.1"/>
    <property type="molecule type" value="Genomic_DNA"/>
</dbReference>
<dbReference type="PANTHER" id="PTHR30046:SF0">
    <property type="entry name" value="FLAGELLAR M-RING PROTEIN"/>
    <property type="match status" value="1"/>
</dbReference>
<evidence type="ECO:0000259" key="12">
    <source>
        <dbReference type="Pfam" id="PF08345"/>
    </source>
</evidence>
<keyword evidence="7 10" id="KW-0472">Membrane</keyword>
<name>A0A3B0WI64_9ZZZZ</name>
<comment type="subcellular location">
    <subcellularLocation>
        <location evidence="1">Bacterial flagellum basal body</location>
    </subcellularLocation>
    <subcellularLocation>
        <location evidence="2">Cell membrane</location>
        <topology evidence="2">Multi-pass membrane protein</topology>
    </subcellularLocation>
</comment>
<evidence type="ECO:0000259" key="11">
    <source>
        <dbReference type="Pfam" id="PF01514"/>
    </source>
</evidence>
<keyword evidence="13" id="KW-0966">Cell projection</keyword>